<dbReference type="AlphaFoldDB" id="A0A5C0SAE1"/>
<dbReference type="InterPro" id="IPR000014">
    <property type="entry name" value="PAS"/>
</dbReference>
<dbReference type="KEGG" id="crs:FQB35_01390"/>
<keyword evidence="3" id="KW-1185">Reference proteome</keyword>
<gene>
    <name evidence="2" type="ORF">FQB35_01390</name>
</gene>
<evidence type="ECO:0000259" key="1">
    <source>
        <dbReference type="PROSITE" id="PS50112"/>
    </source>
</evidence>
<dbReference type="InterPro" id="IPR029016">
    <property type="entry name" value="GAF-like_dom_sf"/>
</dbReference>
<sequence length="269" mass="31196">MLRLADIEETVKKISDVIASVMNMEIIICDNHLRKIGDSNKNWESECLNITKHSILTKIINAGKHLVIKTRNENKGCMICLHKNKCNLKALIGTPIQYNDTILGSIGILADTEENKKILLEKEKYILDFINKMADLIISKLLEKEATDKLKIMKKRLLSIMDSIDDGIIALDEKGYIIYMNSHIKEFIDLFSMDLRKQNIMDLIPKVYIKEMIQDGRSFRNRELNIRKEEMDLQMIVSGKIIKHKDRSIGSILTFKKMSDIYNVVMMYR</sequence>
<accession>A0A5C0SAE1</accession>
<name>A0A5C0SAE1_CRATE</name>
<dbReference type="InterPro" id="IPR035965">
    <property type="entry name" value="PAS-like_dom_sf"/>
</dbReference>
<dbReference type="Gene3D" id="3.30.450.20">
    <property type="entry name" value="PAS domain"/>
    <property type="match status" value="1"/>
</dbReference>
<organism evidence="2 3">
    <name type="scientific">Crassaminicella thermophila</name>
    <dbReference type="NCBI Taxonomy" id="2599308"/>
    <lineage>
        <taxon>Bacteria</taxon>
        <taxon>Bacillati</taxon>
        <taxon>Bacillota</taxon>
        <taxon>Clostridia</taxon>
        <taxon>Eubacteriales</taxon>
        <taxon>Clostridiaceae</taxon>
        <taxon>Crassaminicella</taxon>
    </lineage>
</organism>
<dbReference type="Pfam" id="PF00989">
    <property type="entry name" value="PAS"/>
    <property type="match status" value="1"/>
</dbReference>
<dbReference type="Gene3D" id="3.30.450.40">
    <property type="match status" value="1"/>
</dbReference>
<feature type="domain" description="PAS" evidence="1">
    <location>
        <begin position="153"/>
        <end position="204"/>
    </location>
</feature>
<protein>
    <submittedName>
        <fullName evidence="2">PAS domain-containing protein</fullName>
    </submittedName>
</protein>
<dbReference type="InterPro" id="IPR013767">
    <property type="entry name" value="PAS_fold"/>
</dbReference>
<proteinExistence type="predicted"/>
<dbReference type="PROSITE" id="PS50112">
    <property type="entry name" value="PAS"/>
    <property type="match status" value="1"/>
</dbReference>
<dbReference type="RefSeq" id="WP_148808196.1">
    <property type="nucleotide sequence ID" value="NZ_CP042243.1"/>
</dbReference>
<dbReference type="NCBIfam" id="TIGR00229">
    <property type="entry name" value="sensory_box"/>
    <property type="match status" value="1"/>
</dbReference>
<evidence type="ECO:0000313" key="3">
    <source>
        <dbReference type="Proteomes" id="UP000324646"/>
    </source>
</evidence>
<dbReference type="Proteomes" id="UP000324646">
    <property type="component" value="Chromosome"/>
</dbReference>
<dbReference type="SUPFAM" id="SSF55785">
    <property type="entry name" value="PYP-like sensor domain (PAS domain)"/>
    <property type="match status" value="1"/>
</dbReference>
<dbReference type="GO" id="GO:0006355">
    <property type="term" value="P:regulation of DNA-templated transcription"/>
    <property type="evidence" value="ECO:0007669"/>
    <property type="project" value="InterPro"/>
</dbReference>
<dbReference type="EMBL" id="CP042243">
    <property type="protein sequence ID" value="QEK11121.1"/>
    <property type="molecule type" value="Genomic_DNA"/>
</dbReference>
<evidence type="ECO:0000313" key="2">
    <source>
        <dbReference type="EMBL" id="QEK11121.1"/>
    </source>
</evidence>
<dbReference type="OrthoDB" id="9803970at2"/>
<reference evidence="2 3" key="1">
    <citation type="submission" date="2019-07" db="EMBL/GenBank/DDBJ databases">
        <title>Complete genome of Crassaminicella thermophila SY095.</title>
        <authorList>
            <person name="Li X."/>
        </authorList>
    </citation>
    <scope>NUCLEOTIDE SEQUENCE [LARGE SCALE GENOMIC DNA]</scope>
    <source>
        <strain evidence="2 3">SY095</strain>
    </source>
</reference>